<keyword evidence="3" id="KW-1185">Reference proteome</keyword>
<dbReference type="NCBIfam" id="TIGR02893">
    <property type="entry name" value="spore_yabQ"/>
    <property type="match status" value="1"/>
</dbReference>
<evidence type="ECO:0000256" key="1">
    <source>
        <dbReference type="SAM" id="Phobius"/>
    </source>
</evidence>
<feature type="transmembrane region" description="Helical" evidence="1">
    <location>
        <begin position="12"/>
        <end position="30"/>
    </location>
</feature>
<organism evidence="2 3">
    <name type="scientific">Agathobaculum butyriciproducens</name>
    <dbReference type="NCBI Taxonomy" id="1628085"/>
    <lineage>
        <taxon>Bacteria</taxon>
        <taxon>Bacillati</taxon>
        <taxon>Bacillota</taxon>
        <taxon>Clostridia</taxon>
        <taxon>Eubacteriales</taxon>
        <taxon>Butyricicoccaceae</taxon>
        <taxon>Agathobaculum</taxon>
    </lineage>
</organism>
<comment type="caution">
    <text evidence="2">The sequence shown here is derived from an EMBL/GenBank/DDBJ whole genome shotgun (WGS) entry which is preliminary data.</text>
</comment>
<dbReference type="AlphaFoldDB" id="A0AAW4VWM5"/>
<keyword evidence="1" id="KW-0812">Transmembrane</keyword>
<dbReference type="GeneID" id="98659989"/>
<evidence type="ECO:0000313" key="2">
    <source>
        <dbReference type="EMBL" id="MCC2177260.1"/>
    </source>
</evidence>
<feature type="transmembrane region" description="Helical" evidence="1">
    <location>
        <begin position="42"/>
        <end position="68"/>
    </location>
</feature>
<dbReference type="Proteomes" id="UP001298753">
    <property type="component" value="Unassembled WGS sequence"/>
</dbReference>
<evidence type="ECO:0000313" key="3">
    <source>
        <dbReference type="Proteomes" id="UP001298753"/>
    </source>
</evidence>
<keyword evidence="1" id="KW-1133">Transmembrane helix</keyword>
<accession>A0AAW4VWM5</accession>
<dbReference type="EMBL" id="JAJEPX010000027">
    <property type="protein sequence ID" value="MCC2177260.1"/>
    <property type="molecule type" value="Genomic_DNA"/>
</dbReference>
<reference evidence="2 3" key="1">
    <citation type="submission" date="2021-10" db="EMBL/GenBank/DDBJ databases">
        <title>Anaerobic single-cell dispensing facilitates the cultivation of human gut bacteria.</title>
        <authorList>
            <person name="Afrizal A."/>
        </authorList>
    </citation>
    <scope>NUCLEOTIDE SEQUENCE [LARGE SCALE GENOMIC DNA]</scope>
    <source>
        <strain evidence="2 3">CLA-AA-H270</strain>
    </source>
</reference>
<gene>
    <name evidence="2" type="ORF">LKD22_09020</name>
</gene>
<sequence length="152" mass="16854">MPVFTNSQQVTLVLQSLLLGVGIGAVYDMLRALRLHFRCGWAGAALFDTLFWAIVLAALFEFGLIAAAGQPRGFVLLTAAGGMGLYFAALSETVLEAIMRLLQALAKLRRAVYGLRMHCQTVVKQRCSPVKIRFLTKKFEKDSFLFRKKGIK</sequence>
<proteinExistence type="predicted"/>
<dbReference type="RefSeq" id="WP_227600877.1">
    <property type="nucleotide sequence ID" value="NZ_JAJEPX010000027.1"/>
</dbReference>
<protein>
    <submittedName>
        <fullName evidence="2">Spore cortex biosynthesis protein YabQ</fullName>
    </submittedName>
</protein>
<name>A0AAW4VWM5_9FIRM</name>
<keyword evidence="1" id="KW-0472">Membrane</keyword>
<dbReference type="Pfam" id="PF09578">
    <property type="entry name" value="Spore_YabQ"/>
    <property type="match status" value="1"/>
</dbReference>
<feature type="transmembrane region" description="Helical" evidence="1">
    <location>
        <begin position="74"/>
        <end position="99"/>
    </location>
</feature>
<dbReference type="InterPro" id="IPR019074">
    <property type="entry name" value="YabQ"/>
</dbReference>